<comment type="caution">
    <text evidence="1">The sequence shown here is derived from an EMBL/GenBank/DDBJ whole genome shotgun (WGS) entry which is preliminary data.</text>
</comment>
<accession>X1FXE7</accession>
<dbReference type="EMBL" id="BARU01019178">
    <property type="protein sequence ID" value="GAH49682.1"/>
    <property type="molecule type" value="Genomic_DNA"/>
</dbReference>
<feature type="non-terminal residue" evidence="1">
    <location>
        <position position="87"/>
    </location>
</feature>
<name>X1FXE7_9ZZZZ</name>
<organism evidence="1">
    <name type="scientific">marine sediment metagenome</name>
    <dbReference type="NCBI Taxonomy" id="412755"/>
    <lineage>
        <taxon>unclassified sequences</taxon>
        <taxon>metagenomes</taxon>
        <taxon>ecological metagenomes</taxon>
    </lineage>
</organism>
<sequence length="87" mass="10161">MTFEKFTLSRTRGFQLRASIRRAGTIGLGRGLSRKIKYLREYTKADFYWDKEKQLIGMKLYHKGLDPSPPVTANTLFHRLTYIQSSC</sequence>
<protein>
    <submittedName>
        <fullName evidence="1">Uncharacterized protein</fullName>
    </submittedName>
</protein>
<proteinExistence type="predicted"/>
<dbReference type="AlphaFoldDB" id="X1FXE7"/>
<gene>
    <name evidence="1" type="ORF">S03H2_31608</name>
</gene>
<evidence type="ECO:0000313" key="1">
    <source>
        <dbReference type="EMBL" id="GAH49682.1"/>
    </source>
</evidence>
<reference evidence="1" key="1">
    <citation type="journal article" date="2014" name="Front. Microbiol.">
        <title>High frequency of phylogenetically diverse reductive dehalogenase-homologous genes in deep subseafloor sedimentary metagenomes.</title>
        <authorList>
            <person name="Kawai M."/>
            <person name="Futagami T."/>
            <person name="Toyoda A."/>
            <person name="Takaki Y."/>
            <person name="Nishi S."/>
            <person name="Hori S."/>
            <person name="Arai W."/>
            <person name="Tsubouchi T."/>
            <person name="Morono Y."/>
            <person name="Uchiyama I."/>
            <person name="Ito T."/>
            <person name="Fujiyama A."/>
            <person name="Inagaki F."/>
            <person name="Takami H."/>
        </authorList>
    </citation>
    <scope>NUCLEOTIDE SEQUENCE</scope>
    <source>
        <strain evidence="1">Expedition CK06-06</strain>
    </source>
</reference>